<organism evidence="1 2">
    <name type="scientific">Brachionus plicatilis</name>
    <name type="common">Marine rotifer</name>
    <name type="synonym">Brachionus muelleri</name>
    <dbReference type="NCBI Taxonomy" id="10195"/>
    <lineage>
        <taxon>Eukaryota</taxon>
        <taxon>Metazoa</taxon>
        <taxon>Spiralia</taxon>
        <taxon>Gnathifera</taxon>
        <taxon>Rotifera</taxon>
        <taxon>Eurotatoria</taxon>
        <taxon>Monogononta</taxon>
        <taxon>Pseudotrocha</taxon>
        <taxon>Ploima</taxon>
        <taxon>Brachionidae</taxon>
        <taxon>Brachionus</taxon>
    </lineage>
</organism>
<name>A0A3M7P671_BRAPC</name>
<proteinExistence type="predicted"/>
<evidence type="ECO:0000313" key="1">
    <source>
        <dbReference type="EMBL" id="RMZ94542.1"/>
    </source>
</evidence>
<feature type="non-terminal residue" evidence="1">
    <location>
        <position position="61"/>
    </location>
</feature>
<protein>
    <submittedName>
        <fullName evidence="1">Uncharacterized protein</fullName>
    </submittedName>
</protein>
<comment type="caution">
    <text evidence="1">The sequence shown here is derived from an EMBL/GenBank/DDBJ whole genome shotgun (WGS) entry which is preliminary data.</text>
</comment>
<dbReference type="EMBL" id="REGN01012977">
    <property type="protein sequence ID" value="RMZ94542.1"/>
    <property type="molecule type" value="Genomic_DNA"/>
</dbReference>
<accession>A0A3M7P671</accession>
<evidence type="ECO:0000313" key="2">
    <source>
        <dbReference type="Proteomes" id="UP000276133"/>
    </source>
</evidence>
<gene>
    <name evidence="1" type="ORF">BpHYR1_044538</name>
</gene>
<dbReference type="AlphaFoldDB" id="A0A3M7P671"/>
<keyword evidence="2" id="KW-1185">Reference proteome</keyword>
<dbReference type="Proteomes" id="UP000276133">
    <property type="component" value="Unassembled WGS sequence"/>
</dbReference>
<reference evidence="1 2" key="1">
    <citation type="journal article" date="2018" name="Sci. Rep.">
        <title>Genomic signatures of local adaptation to the degree of environmental predictability in rotifers.</title>
        <authorList>
            <person name="Franch-Gras L."/>
            <person name="Hahn C."/>
            <person name="Garcia-Roger E.M."/>
            <person name="Carmona M.J."/>
            <person name="Serra M."/>
            <person name="Gomez A."/>
        </authorList>
    </citation>
    <scope>NUCLEOTIDE SEQUENCE [LARGE SCALE GENOMIC DNA]</scope>
    <source>
        <strain evidence="1">HYR1</strain>
    </source>
</reference>
<sequence>MDSSFLKNMELIVGNKIQKNIDKCDILGCLSCKFTEKKFYLIYKKLYIPFLSDSNCESIGI</sequence>